<evidence type="ECO:0000256" key="1">
    <source>
        <dbReference type="SAM" id="MobiDB-lite"/>
    </source>
</evidence>
<feature type="region of interest" description="Disordered" evidence="1">
    <location>
        <begin position="1"/>
        <end position="27"/>
    </location>
</feature>
<dbReference type="EMBL" id="JAAPAO010000974">
    <property type="protein sequence ID" value="KAF4652017.1"/>
    <property type="molecule type" value="Genomic_DNA"/>
</dbReference>
<organism evidence="2 3">
    <name type="scientific">Perkinsus chesapeaki</name>
    <name type="common">Clam parasite</name>
    <name type="synonym">Perkinsus andrewsi</name>
    <dbReference type="NCBI Taxonomy" id="330153"/>
    <lineage>
        <taxon>Eukaryota</taxon>
        <taxon>Sar</taxon>
        <taxon>Alveolata</taxon>
        <taxon>Perkinsozoa</taxon>
        <taxon>Perkinsea</taxon>
        <taxon>Perkinsida</taxon>
        <taxon>Perkinsidae</taxon>
        <taxon>Perkinsus</taxon>
    </lineage>
</organism>
<reference evidence="2 3" key="1">
    <citation type="submission" date="2020-04" db="EMBL/GenBank/DDBJ databases">
        <title>Perkinsus chesapeaki whole genome sequence.</title>
        <authorList>
            <person name="Bogema D.R."/>
        </authorList>
    </citation>
    <scope>NUCLEOTIDE SEQUENCE [LARGE SCALE GENOMIC DNA]</scope>
    <source>
        <strain evidence="2">ATCC PRA-425</strain>
    </source>
</reference>
<keyword evidence="3" id="KW-1185">Reference proteome</keyword>
<evidence type="ECO:0000313" key="3">
    <source>
        <dbReference type="Proteomes" id="UP000591131"/>
    </source>
</evidence>
<feature type="compositionally biased region" description="Basic residues" evidence="1">
    <location>
        <begin position="141"/>
        <end position="152"/>
    </location>
</feature>
<proteinExistence type="predicted"/>
<name>A0A7J6KYN4_PERCH</name>
<dbReference type="Proteomes" id="UP000591131">
    <property type="component" value="Unassembled WGS sequence"/>
</dbReference>
<protein>
    <submittedName>
        <fullName evidence="2">Uncharacterized protein</fullName>
    </submittedName>
</protein>
<feature type="region of interest" description="Disordered" evidence="1">
    <location>
        <begin position="55"/>
        <end position="101"/>
    </location>
</feature>
<feature type="region of interest" description="Disordered" evidence="1">
    <location>
        <begin position="120"/>
        <end position="152"/>
    </location>
</feature>
<feature type="compositionally biased region" description="Polar residues" evidence="1">
    <location>
        <begin position="120"/>
        <end position="131"/>
    </location>
</feature>
<comment type="caution">
    <text evidence="2">The sequence shown here is derived from an EMBL/GenBank/DDBJ whole genome shotgun (WGS) entry which is preliminary data.</text>
</comment>
<evidence type="ECO:0000313" key="2">
    <source>
        <dbReference type="EMBL" id="KAF4652017.1"/>
    </source>
</evidence>
<accession>A0A7J6KYN4</accession>
<feature type="compositionally biased region" description="Polar residues" evidence="1">
    <location>
        <begin position="8"/>
        <end position="19"/>
    </location>
</feature>
<sequence length="152" mass="16637">MLPHDKNNLSGLRNNTLTTLPAEDKDYHDNNTLRLCRNCTTASLDSMSPEEAAYYFHDGPTTTTSTTHAPTKECKSPTPNEGHPTNAEQASDKTNNTTPSSKDRFALCILSCSTGTTLSTKGPFATASSPSDSDEDSVIMKPRRNKRRRLLC</sequence>
<feature type="compositionally biased region" description="Polar residues" evidence="1">
    <location>
        <begin position="86"/>
        <end position="100"/>
    </location>
</feature>
<dbReference type="AlphaFoldDB" id="A0A7J6KYN4"/>
<gene>
    <name evidence="2" type="ORF">FOL47_011303</name>
</gene>